<dbReference type="Proteomes" id="UP000298180">
    <property type="component" value="Unassembled WGS sequence"/>
</dbReference>
<accession>A0A4Z0BPM5</accession>
<reference evidence="1 2" key="1">
    <citation type="submission" date="2019-03" db="EMBL/GenBank/DDBJ databases">
        <title>Ramlibacter henchirensis DSM 14656, whole genome shotgun sequence.</title>
        <authorList>
            <person name="Zhang X."/>
            <person name="Feng G."/>
            <person name="Zhu H."/>
        </authorList>
    </citation>
    <scope>NUCLEOTIDE SEQUENCE [LARGE SCALE GENOMIC DNA]</scope>
    <source>
        <strain evidence="1 2">DSM 14656</strain>
    </source>
</reference>
<sequence>MLAQAANVIPLHSQELSAIAAQLLSALDAYEQAADALVENWNDLLYSDCSELFDEARMYASTLPKIQALYIELLICRFELMEALWRERQHPEEIAEQSAKHKRALAELRQACWRHYKSGCVIQMAEKKSP</sequence>
<evidence type="ECO:0000313" key="1">
    <source>
        <dbReference type="EMBL" id="TFZ00781.1"/>
    </source>
</evidence>
<dbReference type="AlphaFoldDB" id="A0A4Z0BPM5"/>
<evidence type="ECO:0000313" key="2">
    <source>
        <dbReference type="Proteomes" id="UP000298180"/>
    </source>
</evidence>
<comment type="caution">
    <text evidence="1">The sequence shown here is derived from an EMBL/GenBank/DDBJ whole genome shotgun (WGS) entry which is preliminary data.</text>
</comment>
<name>A0A4Z0BPM5_9BURK</name>
<dbReference type="EMBL" id="SMLM01000003">
    <property type="protein sequence ID" value="TFZ00781.1"/>
    <property type="molecule type" value="Genomic_DNA"/>
</dbReference>
<dbReference type="RefSeq" id="WP_135265119.1">
    <property type="nucleotide sequence ID" value="NZ_SMLM01000003.1"/>
</dbReference>
<gene>
    <name evidence="1" type="ORF">EZ313_20260</name>
</gene>
<proteinExistence type="predicted"/>
<keyword evidence="2" id="KW-1185">Reference proteome</keyword>
<organism evidence="1 2">
    <name type="scientific">Ramlibacter henchirensis</name>
    <dbReference type="NCBI Taxonomy" id="204072"/>
    <lineage>
        <taxon>Bacteria</taxon>
        <taxon>Pseudomonadati</taxon>
        <taxon>Pseudomonadota</taxon>
        <taxon>Betaproteobacteria</taxon>
        <taxon>Burkholderiales</taxon>
        <taxon>Comamonadaceae</taxon>
        <taxon>Ramlibacter</taxon>
    </lineage>
</organism>
<protein>
    <submittedName>
        <fullName evidence="1">Uncharacterized protein</fullName>
    </submittedName>
</protein>